<evidence type="ECO:0000256" key="2">
    <source>
        <dbReference type="ARBA" id="ARBA00022475"/>
    </source>
</evidence>
<keyword evidence="6" id="KW-0175">Coiled coil</keyword>
<dbReference type="OrthoDB" id="238655at2"/>
<evidence type="ECO:0000256" key="4">
    <source>
        <dbReference type="ARBA" id="ARBA00022989"/>
    </source>
</evidence>
<organism evidence="8 9">
    <name type="scientific">Thermogutta terrifontis</name>
    <dbReference type="NCBI Taxonomy" id="1331910"/>
    <lineage>
        <taxon>Bacteria</taxon>
        <taxon>Pseudomonadati</taxon>
        <taxon>Planctomycetota</taxon>
        <taxon>Planctomycetia</taxon>
        <taxon>Pirellulales</taxon>
        <taxon>Thermoguttaceae</taxon>
        <taxon>Thermogutta</taxon>
    </lineage>
</organism>
<feature type="transmembrane region" description="Helical" evidence="7">
    <location>
        <begin position="323"/>
        <end position="345"/>
    </location>
</feature>
<dbReference type="AlphaFoldDB" id="A0A286RF89"/>
<keyword evidence="5 7" id="KW-0472">Membrane</keyword>
<accession>A0A286RF89</accession>
<dbReference type="Proteomes" id="UP000215086">
    <property type="component" value="Chromosome"/>
</dbReference>
<dbReference type="PANTHER" id="PTHR33529">
    <property type="entry name" value="SLR0882 PROTEIN-RELATED"/>
    <property type="match status" value="1"/>
</dbReference>
<dbReference type="GO" id="GO:0043190">
    <property type="term" value="C:ATP-binding cassette (ABC) transporter complex"/>
    <property type="evidence" value="ECO:0007669"/>
    <property type="project" value="TreeGrafter"/>
</dbReference>
<keyword evidence="4 7" id="KW-1133">Transmembrane helix</keyword>
<keyword evidence="2" id="KW-1003">Cell membrane</keyword>
<evidence type="ECO:0000256" key="1">
    <source>
        <dbReference type="ARBA" id="ARBA00004651"/>
    </source>
</evidence>
<evidence type="ECO:0000313" key="8">
    <source>
        <dbReference type="EMBL" id="ASV74630.1"/>
    </source>
</evidence>
<dbReference type="KEGG" id="ttf:THTE_2028"/>
<keyword evidence="9" id="KW-1185">Reference proteome</keyword>
<dbReference type="PANTHER" id="PTHR33529:SF6">
    <property type="entry name" value="YJGP_YJGQ FAMILY PERMEASE"/>
    <property type="match status" value="1"/>
</dbReference>
<feature type="transmembrane region" description="Helical" evidence="7">
    <location>
        <begin position="357"/>
        <end position="377"/>
    </location>
</feature>
<comment type="subcellular location">
    <subcellularLocation>
        <location evidence="1">Cell membrane</location>
        <topology evidence="1">Multi-pass membrane protein</topology>
    </subcellularLocation>
</comment>
<keyword evidence="3 7" id="KW-0812">Transmembrane</keyword>
<sequence length="380" mass="42422">MAVFTRYVTTELLKIFGAALTVLTLLLALGIGAREGISRGLPPILIVRMLPYLMPEILGITIPIAVLLSVSQVLGRMSGANEIVALRALGLSPIHAVRPTIVFAFFVSLFTVWMYDVAATWGRPGARRVVVESVEQIAYSMLRTRRSYTSPKFSIVVKDVQGKTLINPLITIQTQPDMPAIVLSAEEAELTTDRQAGGLIITCRKPEARIENSAVVRASDIYSQLIPFDKPIEPLHRDWLATWQIPEAVKTLEKDAHQLEMLIRHAEATDEQKRTWQYQLEQLKIQCRKLKTEPYRRWANGFSSLCFVLLGCPLAMYCRSENFLAIFFLSFLPIVIVYYPLLMLANGLTSSGAIPPPGFWLANLGIAIPGSVLLYLYCET</sequence>
<evidence type="ECO:0000256" key="3">
    <source>
        <dbReference type="ARBA" id="ARBA00022692"/>
    </source>
</evidence>
<proteinExistence type="predicted"/>
<evidence type="ECO:0000256" key="5">
    <source>
        <dbReference type="ARBA" id="ARBA00023136"/>
    </source>
</evidence>
<dbReference type="InterPro" id="IPR005495">
    <property type="entry name" value="LptG/LptF_permease"/>
</dbReference>
<feature type="transmembrane region" description="Helical" evidence="7">
    <location>
        <begin position="52"/>
        <end position="74"/>
    </location>
</feature>
<evidence type="ECO:0000313" key="9">
    <source>
        <dbReference type="Proteomes" id="UP000215086"/>
    </source>
</evidence>
<dbReference type="EMBL" id="CP018477">
    <property type="protein sequence ID" value="ASV74630.1"/>
    <property type="molecule type" value="Genomic_DNA"/>
</dbReference>
<gene>
    <name evidence="8" type="ORF">THTE_2028</name>
</gene>
<feature type="coiled-coil region" evidence="6">
    <location>
        <begin position="249"/>
        <end position="293"/>
    </location>
</feature>
<protein>
    <recommendedName>
        <fullName evidence="10">Permease YjgP/YjgQ family protein</fullName>
    </recommendedName>
</protein>
<feature type="transmembrane region" description="Helical" evidence="7">
    <location>
        <begin position="94"/>
        <end position="118"/>
    </location>
</feature>
<name>A0A286RF89_9BACT</name>
<evidence type="ECO:0000256" key="6">
    <source>
        <dbReference type="SAM" id="Coils"/>
    </source>
</evidence>
<evidence type="ECO:0000256" key="7">
    <source>
        <dbReference type="SAM" id="Phobius"/>
    </source>
</evidence>
<dbReference type="Pfam" id="PF03739">
    <property type="entry name" value="LptF_LptG"/>
    <property type="match status" value="1"/>
</dbReference>
<dbReference type="GO" id="GO:0015920">
    <property type="term" value="P:lipopolysaccharide transport"/>
    <property type="evidence" value="ECO:0007669"/>
    <property type="project" value="TreeGrafter"/>
</dbReference>
<feature type="transmembrane region" description="Helical" evidence="7">
    <location>
        <begin position="12"/>
        <end position="31"/>
    </location>
</feature>
<reference evidence="8 9" key="1">
    <citation type="journal article" name="Front. Microbiol.">
        <title>Sugar Metabolism of the First Thermophilic Planctomycete Thermogutta terrifontis: Comparative Genomic and Transcriptomic Approaches.</title>
        <authorList>
            <person name="Elcheninov A.G."/>
            <person name="Menzel P."/>
            <person name="Gudbergsdottir S.R."/>
            <person name="Slesarev A.I."/>
            <person name="Kadnikov V.V."/>
            <person name="Krogh A."/>
            <person name="Bonch-Osmolovskaya E.A."/>
            <person name="Peng X."/>
            <person name="Kublanov I.V."/>
        </authorList>
    </citation>
    <scope>NUCLEOTIDE SEQUENCE [LARGE SCALE GENOMIC DNA]</scope>
    <source>
        <strain evidence="8 9">R1</strain>
    </source>
</reference>
<dbReference type="RefSeq" id="WP_157731916.1">
    <property type="nucleotide sequence ID" value="NZ_CP018477.1"/>
</dbReference>
<evidence type="ECO:0008006" key="10">
    <source>
        <dbReference type="Google" id="ProtNLM"/>
    </source>
</evidence>